<dbReference type="EMBL" id="JAGPXD010000001">
    <property type="protein sequence ID" value="KAH7375665.1"/>
    <property type="molecule type" value="Genomic_DNA"/>
</dbReference>
<protein>
    <recommendedName>
        <fullName evidence="4">Transmembrane protein</fullName>
    </recommendedName>
</protein>
<feature type="transmembrane region" description="Helical" evidence="1">
    <location>
        <begin position="336"/>
        <end position="363"/>
    </location>
</feature>
<name>A0A8K0XA22_9PEZI</name>
<sequence>MHDVYKSLTLSPYGVIYMARLTSWERFAVSDTTIDDKSEADTLAKSLVILQVSWLFLQCIARASQGRPLTILEVHTLVHAVCAMLMYGLWFKKPFDIRDATVVDSSGFADDLAWELLDMRITPDLVSTPSETSGLRVQISPSPPERSWILKVFGGSRGFRRPLSCREHEALVYCGEQFDDGQGSQNALGFRIITPSTGAVEVVCTLHPEQILQCGLGPSHEIGWHENWKIQSWSLTEKDVLRWNRAARARSKQTYDRPFAATSAMAAPNRGDTTRPMETVISTRSDNFQEGLADRYFRKINTELVFIVGLCSTMSVYGAIHLALWNFAFPSHAEMLLWKVSACTMVSPLGLGFALFSVVVIFRLLEKWELDELLDIPAVVDDIIATALQGFVALFILLFGFARVFIVVESFLSLRMVPVGVYEGITWADYIPHL</sequence>
<keyword evidence="1" id="KW-0812">Transmembrane</keyword>
<comment type="caution">
    <text evidence="2">The sequence shown here is derived from an EMBL/GenBank/DDBJ whole genome shotgun (WGS) entry which is preliminary data.</text>
</comment>
<reference evidence="2" key="1">
    <citation type="journal article" date="2021" name="Nat. Commun.">
        <title>Genetic determinants of endophytism in the Arabidopsis root mycobiome.</title>
        <authorList>
            <person name="Mesny F."/>
            <person name="Miyauchi S."/>
            <person name="Thiergart T."/>
            <person name="Pickel B."/>
            <person name="Atanasova L."/>
            <person name="Karlsson M."/>
            <person name="Huettel B."/>
            <person name="Barry K.W."/>
            <person name="Haridas S."/>
            <person name="Chen C."/>
            <person name="Bauer D."/>
            <person name="Andreopoulos W."/>
            <person name="Pangilinan J."/>
            <person name="LaButti K."/>
            <person name="Riley R."/>
            <person name="Lipzen A."/>
            <person name="Clum A."/>
            <person name="Drula E."/>
            <person name="Henrissat B."/>
            <person name="Kohler A."/>
            <person name="Grigoriev I.V."/>
            <person name="Martin F.M."/>
            <person name="Hacquard S."/>
        </authorList>
    </citation>
    <scope>NUCLEOTIDE SEQUENCE</scope>
    <source>
        <strain evidence="2">MPI-CAGE-AT-0016</strain>
    </source>
</reference>
<dbReference type="PANTHER" id="PTHR35043:SF7">
    <property type="entry name" value="TRANSCRIPTION FACTOR DOMAIN-CONTAINING PROTEIN"/>
    <property type="match status" value="1"/>
</dbReference>
<organism evidence="2 3">
    <name type="scientific">Plectosphaerella cucumerina</name>
    <dbReference type="NCBI Taxonomy" id="40658"/>
    <lineage>
        <taxon>Eukaryota</taxon>
        <taxon>Fungi</taxon>
        <taxon>Dikarya</taxon>
        <taxon>Ascomycota</taxon>
        <taxon>Pezizomycotina</taxon>
        <taxon>Sordariomycetes</taxon>
        <taxon>Hypocreomycetidae</taxon>
        <taxon>Glomerellales</taxon>
        <taxon>Plectosphaerellaceae</taxon>
        <taxon>Plectosphaerella</taxon>
    </lineage>
</organism>
<keyword evidence="1" id="KW-1133">Transmembrane helix</keyword>
<proteinExistence type="predicted"/>
<evidence type="ECO:0008006" key="4">
    <source>
        <dbReference type="Google" id="ProtNLM"/>
    </source>
</evidence>
<keyword evidence="1" id="KW-0472">Membrane</keyword>
<accession>A0A8K0XA22</accession>
<dbReference type="OrthoDB" id="3061561at2759"/>
<keyword evidence="3" id="KW-1185">Reference proteome</keyword>
<evidence type="ECO:0000256" key="1">
    <source>
        <dbReference type="SAM" id="Phobius"/>
    </source>
</evidence>
<feature type="transmembrane region" description="Helical" evidence="1">
    <location>
        <begin position="383"/>
        <end position="406"/>
    </location>
</feature>
<gene>
    <name evidence="2" type="ORF">B0T11DRAFT_270732</name>
</gene>
<dbReference type="Proteomes" id="UP000813385">
    <property type="component" value="Unassembled WGS sequence"/>
</dbReference>
<evidence type="ECO:0000313" key="2">
    <source>
        <dbReference type="EMBL" id="KAH7375665.1"/>
    </source>
</evidence>
<dbReference type="AlphaFoldDB" id="A0A8K0XA22"/>
<dbReference type="PANTHER" id="PTHR35043">
    <property type="entry name" value="TRANSCRIPTION FACTOR DOMAIN-CONTAINING PROTEIN"/>
    <property type="match status" value="1"/>
</dbReference>
<evidence type="ECO:0000313" key="3">
    <source>
        <dbReference type="Proteomes" id="UP000813385"/>
    </source>
</evidence>
<feature type="transmembrane region" description="Helical" evidence="1">
    <location>
        <begin position="304"/>
        <end position="324"/>
    </location>
</feature>